<keyword evidence="2" id="KW-1185">Reference proteome</keyword>
<name>A0A2I0UNL1_LIMLA</name>
<reference evidence="2" key="2">
    <citation type="submission" date="2017-12" db="EMBL/GenBank/DDBJ databases">
        <title>Genome sequence of the Bar-tailed Godwit (Limosa lapponica baueri).</title>
        <authorList>
            <person name="Lima N.C.B."/>
            <person name="Parody-Merino A.M."/>
            <person name="Battley P.F."/>
            <person name="Fidler A.E."/>
            <person name="Prosdocimi F."/>
        </authorList>
    </citation>
    <scope>NUCLEOTIDE SEQUENCE [LARGE SCALE GENOMIC DNA]</scope>
</reference>
<protein>
    <submittedName>
        <fullName evidence="1">Uncharacterized protein</fullName>
    </submittedName>
</protein>
<reference evidence="2" key="1">
    <citation type="submission" date="2017-11" db="EMBL/GenBank/DDBJ databases">
        <authorList>
            <person name="Lima N.C."/>
            <person name="Parody-Merino A.M."/>
            <person name="Battley P.F."/>
            <person name="Fidler A.E."/>
            <person name="Prosdocimi F."/>
        </authorList>
    </citation>
    <scope>NUCLEOTIDE SEQUENCE [LARGE SCALE GENOMIC DNA]</scope>
</reference>
<evidence type="ECO:0000313" key="2">
    <source>
        <dbReference type="Proteomes" id="UP000233556"/>
    </source>
</evidence>
<gene>
    <name evidence="1" type="ORF">llap_2031</name>
</gene>
<dbReference type="AlphaFoldDB" id="A0A2I0UNL1"/>
<accession>A0A2I0UNL1</accession>
<sequence>MSGPNCKPAEEVMILSLTSTQTVPVAVHGYPLPCPSTGCMGWFISFVSNYWTCNKAIFTAGPAGPEPCLPSSMWASARQTTKPQAVLEQLKEDAEGALISSSIPSKGLRPNHDLDENLELGYSFYGSGEGHTKDRDSKSPNGQDHPKLEEWVIPFVYPFGTMKEICKSFSRFPEFETDKTDSHSEFRADITKNFQISCF</sequence>
<organism evidence="1 2">
    <name type="scientific">Limosa lapponica baueri</name>
    <dbReference type="NCBI Taxonomy" id="1758121"/>
    <lineage>
        <taxon>Eukaryota</taxon>
        <taxon>Metazoa</taxon>
        <taxon>Chordata</taxon>
        <taxon>Craniata</taxon>
        <taxon>Vertebrata</taxon>
        <taxon>Euteleostomi</taxon>
        <taxon>Archelosauria</taxon>
        <taxon>Archosauria</taxon>
        <taxon>Dinosauria</taxon>
        <taxon>Saurischia</taxon>
        <taxon>Theropoda</taxon>
        <taxon>Coelurosauria</taxon>
        <taxon>Aves</taxon>
        <taxon>Neognathae</taxon>
        <taxon>Neoaves</taxon>
        <taxon>Charadriiformes</taxon>
        <taxon>Scolopacidae</taxon>
        <taxon>Limosa</taxon>
    </lineage>
</organism>
<dbReference type="EMBL" id="KZ505673">
    <property type="protein sequence ID" value="PKU47639.1"/>
    <property type="molecule type" value="Genomic_DNA"/>
</dbReference>
<proteinExistence type="predicted"/>
<evidence type="ECO:0000313" key="1">
    <source>
        <dbReference type="EMBL" id="PKU47639.1"/>
    </source>
</evidence>
<dbReference type="Proteomes" id="UP000233556">
    <property type="component" value="Unassembled WGS sequence"/>
</dbReference>